<keyword evidence="5" id="KW-0143">Chaperone</keyword>
<reference evidence="7 8" key="1">
    <citation type="journal article" date="2016" name="Nat. Commun.">
        <title>Local admixture of amplified and diversified secreted pathogenesis determinants shapes mosaic Toxoplasma gondii genomes.</title>
        <authorList>
            <person name="Lorenzi H."/>
            <person name="Khan A."/>
            <person name="Behnke M.S."/>
            <person name="Namasivayam S."/>
            <person name="Swapna L.S."/>
            <person name="Hadjithomas M."/>
            <person name="Karamycheva S."/>
            <person name="Pinney D."/>
            <person name="Brunk B.P."/>
            <person name="Ajioka J.W."/>
            <person name="Ajzenberg D."/>
            <person name="Boothroyd J.C."/>
            <person name="Boyle J.P."/>
            <person name="Darde M.L."/>
            <person name="Diaz-Miranda M.A."/>
            <person name="Dubey J.P."/>
            <person name="Fritz H.M."/>
            <person name="Gennari S.M."/>
            <person name="Gregory B.D."/>
            <person name="Kim K."/>
            <person name="Saeij J.P."/>
            <person name="Su C."/>
            <person name="White M.W."/>
            <person name="Zhu X.Q."/>
            <person name="Howe D.K."/>
            <person name="Rosenthal B.M."/>
            <person name="Grigg M.E."/>
            <person name="Parkinson J."/>
            <person name="Liu L."/>
            <person name="Kissinger J.C."/>
            <person name="Roos D.S."/>
            <person name="Sibley L.D."/>
        </authorList>
    </citation>
    <scope>NUCLEOTIDE SEQUENCE [LARGE SCALE GENOMIC DNA]</scope>
    <source>
        <strain evidence="7 8">COUG</strain>
    </source>
</reference>
<comment type="subcellular location">
    <subcellularLocation>
        <location evidence="1">Nucleus</location>
    </subcellularLocation>
</comment>
<evidence type="ECO:0000256" key="4">
    <source>
        <dbReference type="ARBA" id="ARBA00023163"/>
    </source>
</evidence>
<dbReference type="InterPro" id="IPR006818">
    <property type="entry name" value="ASF1-like"/>
</dbReference>
<accession>A0A2G8XUC0</accession>
<dbReference type="InterPro" id="IPR036747">
    <property type="entry name" value="ASF1-like_sf"/>
</dbReference>
<evidence type="ECO:0000256" key="2">
    <source>
        <dbReference type="ARBA" id="ARBA00006051"/>
    </source>
</evidence>
<proteinExistence type="inferred from homology"/>
<dbReference type="Pfam" id="PF04729">
    <property type="entry name" value="ASF1_hist_chap"/>
    <property type="match status" value="1"/>
</dbReference>
<dbReference type="SUPFAM" id="SSF101546">
    <property type="entry name" value="ASF1-like"/>
    <property type="match status" value="1"/>
</dbReference>
<dbReference type="VEuPathDB" id="ToxoDB:TGCOUG_209140B"/>
<evidence type="ECO:0000256" key="3">
    <source>
        <dbReference type="ARBA" id="ARBA00023015"/>
    </source>
</evidence>
<name>A0A2G8XUC0_TOXGO</name>
<evidence type="ECO:0000256" key="6">
    <source>
        <dbReference type="ARBA" id="ARBA00023242"/>
    </source>
</evidence>
<dbReference type="GO" id="GO:0006335">
    <property type="term" value="P:DNA replication-dependent chromatin assembly"/>
    <property type="evidence" value="ECO:0007669"/>
    <property type="project" value="TreeGrafter"/>
</dbReference>
<dbReference type="GO" id="GO:0000785">
    <property type="term" value="C:chromatin"/>
    <property type="evidence" value="ECO:0007669"/>
    <property type="project" value="TreeGrafter"/>
</dbReference>
<comment type="similarity">
    <text evidence="2">Belongs to the ASF1 family.</text>
</comment>
<comment type="caution">
    <text evidence="7">The sequence shown here is derived from an EMBL/GenBank/DDBJ whole genome shotgun (WGS) entry which is preliminary data.</text>
</comment>
<dbReference type="AlphaFoldDB" id="A0A2G8XUC0"/>
<dbReference type="GO" id="GO:0005634">
    <property type="term" value="C:nucleus"/>
    <property type="evidence" value="ECO:0007669"/>
    <property type="project" value="UniProtKB-SubCell"/>
</dbReference>
<protein>
    <submittedName>
        <fullName evidence="7">Anti-silencing protein, ASF1 family protein</fullName>
    </submittedName>
</protein>
<dbReference type="GO" id="GO:0042393">
    <property type="term" value="F:histone binding"/>
    <property type="evidence" value="ECO:0007669"/>
    <property type="project" value="TreeGrafter"/>
</dbReference>
<evidence type="ECO:0000256" key="5">
    <source>
        <dbReference type="ARBA" id="ARBA00023186"/>
    </source>
</evidence>
<dbReference type="PANTHER" id="PTHR12040">
    <property type="entry name" value="ANTI-SILENCING PROTEIN 1"/>
    <property type="match status" value="1"/>
</dbReference>
<dbReference type="PANTHER" id="PTHR12040:SF0">
    <property type="entry name" value="HISTONE CHAPERONE ASF1"/>
    <property type="match status" value="1"/>
</dbReference>
<dbReference type="Gene3D" id="2.60.40.1490">
    <property type="entry name" value="Histone chaperone ASF1-like"/>
    <property type="match status" value="1"/>
</dbReference>
<keyword evidence="4" id="KW-0804">Transcription</keyword>
<evidence type="ECO:0000313" key="8">
    <source>
        <dbReference type="Proteomes" id="UP000236343"/>
    </source>
</evidence>
<evidence type="ECO:0000256" key="1">
    <source>
        <dbReference type="ARBA" id="ARBA00004123"/>
    </source>
</evidence>
<evidence type="ECO:0000313" key="7">
    <source>
        <dbReference type="EMBL" id="PIL98617.1"/>
    </source>
</evidence>
<organism evidence="7 8">
    <name type="scientific">Toxoplasma gondii COUG</name>
    <dbReference type="NCBI Taxonomy" id="1074873"/>
    <lineage>
        <taxon>Eukaryota</taxon>
        <taxon>Sar</taxon>
        <taxon>Alveolata</taxon>
        <taxon>Apicomplexa</taxon>
        <taxon>Conoidasida</taxon>
        <taxon>Coccidia</taxon>
        <taxon>Eucoccidiorida</taxon>
        <taxon>Eimeriorina</taxon>
        <taxon>Sarcocystidae</taxon>
        <taxon>Toxoplasma</taxon>
    </lineage>
</organism>
<keyword evidence="3" id="KW-0805">Transcription regulation</keyword>
<dbReference type="Proteomes" id="UP000236343">
    <property type="component" value="Unassembled WGS sequence"/>
</dbReference>
<gene>
    <name evidence="7" type="ORF">TGCOUG_209140B</name>
</gene>
<keyword evidence="6" id="KW-0539">Nucleus</keyword>
<dbReference type="EMBL" id="AGQR02002680">
    <property type="protein sequence ID" value="PIL98617.1"/>
    <property type="molecule type" value="Genomic_DNA"/>
</dbReference>
<sequence length="139" mass="14724">MDPSSVVGMQAVLVCALYKQQEFMRIGYYLNNAYSDTVLRENPPDVPIYDKLVRCIVDEPRVTRFPIVWDEDSGVGTPEGAQVVGSTAAGQAVESPAATEAGKFTSAAAFGGADPRAAMEILPTATSVDGASSVDVEMF</sequence>